<dbReference type="EMBL" id="CAEZVT010000096">
    <property type="protein sequence ID" value="CAB4638554.1"/>
    <property type="molecule type" value="Genomic_DNA"/>
</dbReference>
<gene>
    <name evidence="2" type="ORF">UFOPK2131_00760</name>
</gene>
<reference evidence="2" key="1">
    <citation type="submission" date="2020-05" db="EMBL/GenBank/DDBJ databases">
        <authorList>
            <person name="Chiriac C."/>
            <person name="Salcher M."/>
            <person name="Ghai R."/>
            <person name="Kavagutti S V."/>
        </authorList>
    </citation>
    <scope>NUCLEOTIDE SEQUENCE</scope>
</reference>
<evidence type="ECO:0000313" key="2">
    <source>
        <dbReference type="EMBL" id="CAB4638554.1"/>
    </source>
</evidence>
<evidence type="ECO:0000256" key="1">
    <source>
        <dbReference type="SAM" id="MobiDB-lite"/>
    </source>
</evidence>
<accession>A0A6J6JQH9</accession>
<feature type="region of interest" description="Disordered" evidence="1">
    <location>
        <begin position="119"/>
        <end position="138"/>
    </location>
</feature>
<proteinExistence type="predicted"/>
<sequence>MPNNAQSHTLNYSLKVFQCTLKIRARQAFSRINDADSAHLVQKVGLFGSKIPLFPRIPQIIGPIPIKVTIGFQIRPVWGLRPPGLPTGIDSLVASRHQRKVSKAQTKPTQNQAIWQLASAPGKQAARAGTAKSGSGTA</sequence>
<dbReference type="AlphaFoldDB" id="A0A6J6JQH9"/>
<organism evidence="2">
    <name type="scientific">freshwater metagenome</name>
    <dbReference type="NCBI Taxonomy" id="449393"/>
    <lineage>
        <taxon>unclassified sequences</taxon>
        <taxon>metagenomes</taxon>
        <taxon>ecological metagenomes</taxon>
    </lineage>
</organism>
<protein>
    <submittedName>
        <fullName evidence="2">Unannotated protein</fullName>
    </submittedName>
</protein>
<name>A0A6J6JQH9_9ZZZZ</name>